<dbReference type="OrthoDB" id="337896at2"/>
<comment type="caution">
    <text evidence="1">The sequence shown here is derived from an EMBL/GenBank/DDBJ whole genome shotgun (WGS) entry which is preliminary data.</text>
</comment>
<dbReference type="AlphaFoldDB" id="A0A4R9K4Z2"/>
<organism evidence="1 2">
    <name type="scientific">Leptospira sarikeiensis</name>
    <dbReference type="NCBI Taxonomy" id="2484943"/>
    <lineage>
        <taxon>Bacteria</taxon>
        <taxon>Pseudomonadati</taxon>
        <taxon>Spirochaetota</taxon>
        <taxon>Spirochaetia</taxon>
        <taxon>Leptospirales</taxon>
        <taxon>Leptospiraceae</taxon>
        <taxon>Leptospira</taxon>
    </lineage>
</organism>
<keyword evidence="2" id="KW-1185">Reference proteome</keyword>
<name>A0A4R9K4Z2_9LEPT</name>
<evidence type="ECO:0000313" key="2">
    <source>
        <dbReference type="Proteomes" id="UP000297762"/>
    </source>
</evidence>
<dbReference type="EMBL" id="RQGF01000028">
    <property type="protein sequence ID" value="TGL60553.1"/>
    <property type="molecule type" value="Genomic_DNA"/>
</dbReference>
<proteinExistence type="predicted"/>
<dbReference type="Proteomes" id="UP000297762">
    <property type="component" value="Unassembled WGS sequence"/>
</dbReference>
<reference evidence="1" key="1">
    <citation type="journal article" date="2019" name="PLoS Negl. Trop. Dis.">
        <title>Revisiting the worldwide diversity of Leptospira species in the environment.</title>
        <authorList>
            <person name="Vincent A.T."/>
            <person name="Schiettekatte O."/>
            <person name="Bourhy P."/>
            <person name="Veyrier F.J."/>
            <person name="Picardeau M."/>
        </authorList>
    </citation>
    <scope>NUCLEOTIDE SEQUENCE [LARGE SCALE GENOMIC DNA]</scope>
    <source>
        <strain evidence="1">201702455</strain>
    </source>
</reference>
<sequence length="531" mass="60743">MYFKKKVRILSILYLCLYPGISFAVSYEDAYELEKLSPIFAIPLYEEVVKSAGVGDFKKTASSRLYFLYEKFNKYIPAIHYQTRTGSLKNKKGEWSSLVKALSEGLGVTPFSLLAVINSCSKETSAWVAPEPTVHPETGELIQPTPPDPYRVLSKKENHSLIRLCYSLKMKQRDFEGWDNIFFYLFSKDVLNRDEALPLWVGSSIQSGKGTPYRRVFFSGRFKDLSNESKSDLLFLYAKFLRHNGKFESSTRYFLTSATYSSSKRGKWETAKNLLIMDRKKEACSMIGDSFNAGDESEILMKKICQASNWDWIGPYIPAIKILMRENPDPVFAHALEGGGREAIDLFLKQIGTKISDKDDDSEEDSETVDVLNQLIPPESRNKFPYWDARDKEADLIVPDRAKYLCKVIRRPFFGTASIQPQFCKEVSPGSLETLLSIVAEEEEEASFAFADPAYLPVSVKWIWKNNNDQVSTADLTQSKVSISPYSELGPWNLEFIVYRKVLNRAYAEIRMKDKYFVVSVKPSYVIWNKN</sequence>
<evidence type="ECO:0000313" key="1">
    <source>
        <dbReference type="EMBL" id="TGL60553.1"/>
    </source>
</evidence>
<dbReference type="RefSeq" id="WP_135649725.1">
    <property type="nucleotide sequence ID" value="NZ_RQGF01000028.1"/>
</dbReference>
<protein>
    <submittedName>
        <fullName evidence="1">Uncharacterized protein</fullName>
    </submittedName>
</protein>
<gene>
    <name evidence="1" type="ORF">EHQ64_12025</name>
</gene>
<accession>A0A4R9K4Z2</accession>